<name>A0ABR0KRQ5_9PEZI</name>
<feature type="compositionally biased region" description="Low complexity" evidence="1">
    <location>
        <begin position="242"/>
        <end position="275"/>
    </location>
</feature>
<evidence type="ECO:0000256" key="1">
    <source>
        <dbReference type="SAM" id="MobiDB-lite"/>
    </source>
</evidence>
<feature type="compositionally biased region" description="Polar residues" evidence="1">
    <location>
        <begin position="23"/>
        <end position="32"/>
    </location>
</feature>
<gene>
    <name evidence="2" type="ORF">LTR16_004549</name>
</gene>
<keyword evidence="3" id="KW-1185">Reference proteome</keyword>
<organism evidence="2 3">
    <name type="scientific">Cryomyces antarcticus</name>
    <dbReference type="NCBI Taxonomy" id="329879"/>
    <lineage>
        <taxon>Eukaryota</taxon>
        <taxon>Fungi</taxon>
        <taxon>Dikarya</taxon>
        <taxon>Ascomycota</taxon>
        <taxon>Pezizomycotina</taxon>
        <taxon>Dothideomycetes</taxon>
        <taxon>Dothideomycetes incertae sedis</taxon>
        <taxon>Cryomyces</taxon>
    </lineage>
</organism>
<reference evidence="2 3" key="1">
    <citation type="submission" date="2023-08" db="EMBL/GenBank/DDBJ databases">
        <title>Black Yeasts Isolated from many extreme environments.</title>
        <authorList>
            <person name="Coleine C."/>
            <person name="Stajich J.E."/>
            <person name="Selbmann L."/>
        </authorList>
    </citation>
    <scope>NUCLEOTIDE SEQUENCE [LARGE SCALE GENOMIC DNA]</scope>
    <source>
        <strain evidence="2 3">CCFEE 536</strain>
    </source>
</reference>
<dbReference type="Proteomes" id="UP001357485">
    <property type="component" value="Unassembled WGS sequence"/>
</dbReference>
<feature type="region of interest" description="Disordered" evidence="1">
    <location>
        <begin position="198"/>
        <end position="302"/>
    </location>
</feature>
<feature type="compositionally biased region" description="Polar residues" evidence="1">
    <location>
        <begin position="54"/>
        <end position="78"/>
    </location>
</feature>
<sequence>MGRMRESDDYLTARAANPRTGLISPSVTSVLTPRTPLTPGEALALYASPPSPLRQEQSVARPQPTPQQRFKGTQTAPLQRTLRKSWRCNDKGWWTEPPSAVPASPHTDVVNSTTEARNTVGGGKEEDRFVVHMPSAREPQPYAFPGHNAAQIAAFQHYQWKSRQISNQEKGQCMKSRMLSVGSGPRKFAEASEALRVHATTPQRHDTVVERPEVVPGAVEVETTAPVSPSLGSKARVAPSDSSRCSSTATTSTHATSLSSCSSTSTSPTITLIPRKPISPRPTPRTSNALTPPTSSATEEGQIAPSRLDVLAHSAHAATDLRHLPPVKLVHPAYASMPRTAPRSAPPASEPSMSLSHTPLHSRTRSTAAEAASTASLAAYVSSLLSLIALADLTNMNHIHHLLHPSSLFRTLSSPTATPTQRFDALKTALIAAAQTAALLYAAVLLWR</sequence>
<evidence type="ECO:0000313" key="3">
    <source>
        <dbReference type="Proteomes" id="UP001357485"/>
    </source>
</evidence>
<protein>
    <submittedName>
        <fullName evidence="2">Uncharacterized protein</fullName>
    </submittedName>
</protein>
<proteinExistence type="predicted"/>
<feature type="non-terminal residue" evidence="2">
    <location>
        <position position="448"/>
    </location>
</feature>
<feature type="compositionally biased region" description="Polar residues" evidence="1">
    <location>
        <begin position="284"/>
        <end position="299"/>
    </location>
</feature>
<comment type="caution">
    <text evidence="2">The sequence shown here is derived from an EMBL/GenBank/DDBJ whole genome shotgun (WGS) entry which is preliminary data.</text>
</comment>
<feature type="region of interest" description="Disordered" evidence="1">
    <location>
        <begin position="94"/>
        <end position="121"/>
    </location>
</feature>
<feature type="region of interest" description="Disordered" evidence="1">
    <location>
        <begin position="1"/>
        <end position="78"/>
    </location>
</feature>
<feature type="compositionally biased region" description="Basic and acidic residues" evidence="1">
    <location>
        <begin position="203"/>
        <end position="213"/>
    </location>
</feature>
<feature type="region of interest" description="Disordered" evidence="1">
    <location>
        <begin position="337"/>
        <end position="367"/>
    </location>
</feature>
<accession>A0ABR0KRQ5</accession>
<evidence type="ECO:0000313" key="2">
    <source>
        <dbReference type="EMBL" id="KAK5120605.1"/>
    </source>
</evidence>
<dbReference type="EMBL" id="JAVRRA010025233">
    <property type="protein sequence ID" value="KAK5120605.1"/>
    <property type="molecule type" value="Genomic_DNA"/>
</dbReference>